<comment type="similarity">
    <text evidence="5">Belongs to the TRAFAC class translation factor GTPase superfamily. Classic translation factor GTPase family. EF-G/EF-2 subfamily.</text>
</comment>
<dbReference type="STRING" id="1071382.H2AMH5"/>
<name>H2AMH5_KAZAF</name>
<dbReference type="InterPro" id="IPR027417">
    <property type="entry name" value="P-loop_NTPase"/>
</dbReference>
<feature type="binding site" evidence="5">
    <location>
        <begin position="24"/>
        <end position="31"/>
    </location>
    <ligand>
        <name>GTP</name>
        <dbReference type="ChEBI" id="CHEBI:37565"/>
    </ligand>
</feature>
<dbReference type="PROSITE" id="PS00301">
    <property type="entry name" value="G_TR_1"/>
    <property type="match status" value="1"/>
</dbReference>
<dbReference type="HAMAP" id="MF_03059">
    <property type="entry name" value="mEF_G_2"/>
    <property type="match status" value="1"/>
</dbReference>
<dbReference type="Pfam" id="PF00679">
    <property type="entry name" value="EFG_C"/>
    <property type="match status" value="1"/>
</dbReference>
<keyword evidence="8" id="KW-1185">Reference proteome</keyword>
<dbReference type="GO" id="GO:0005525">
    <property type="term" value="F:GTP binding"/>
    <property type="evidence" value="ECO:0007669"/>
    <property type="project" value="UniProtKB-UniRule"/>
</dbReference>
<dbReference type="eggNOG" id="KOG0465">
    <property type="taxonomic scope" value="Eukaryota"/>
</dbReference>
<dbReference type="CDD" id="cd01886">
    <property type="entry name" value="EF-G"/>
    <property type="match status" value="1"/>
</dbReference>
<dbReference type="InterPro" id="IPR031157">
    <property type="entry name" value="G_TR_CS"/>
</dbReference>
<keyword evidence="4 5" id="KW-0342">GTP-binding</keyword>
<evidence type="ECO:0000256" key="5">
    <source>
        <dbReference type="HAMAP-Rule" id="MF_03059"/>
    </source>
</evidence>
<dbReference type="Pfam" id="PF00009">
    <property type="entry name" value="GTP_EFTU"/>
    <property type="match status" value="1"/>
</dbReference>
<dbReference type="GO" id="GO:0032543">
    <property type="term" value="P:mitochondrial translation"/>
    <property type="evidence" value="ECO:0007669"/>
    <property type="project" value="UniProtKB-UniRule"/>
</dbReference>
<dbReference type="CDD" id="cd03713">
    <property type="entry name" value="EFG_mtEFG_C"/>
    <property type="match status" value="1"/>
</dbReference>
<dbReference type="InterPro" id="IPR009000">
    <property type="entry name" value="Transl_B-barrel_sf"/>
</dbReference>
<protein>
    <recommendedName>
        <fullName evidence="5">Ribosome-releasing factor 2, mitochondrial</fullName>
        <shortName evidence="5">RRF2mt</shortName>
    </recommendedName>
    <alternativeName>
        <fullName evidence="5">Elongation factor G 2, mitochondrial</fullName>
        <shortName evidence="5">EF-G2mt</shortName>
        <shortName evidence="5">mEF-G 2</shortName>
    </alternativeName>
</protein>
<comment type="function">
    <text evidence="5">Mitochondrial GTPase that mediates the disassembly of ribosomes from messenger RNA at the termination of mitochondrial protein biosynthesis. Not involved in the GTP-dependent ribosomal translocation step during translation elongation.</text>
</comment>
<dbReference type="EMBL" id="HE650821">
    <property type="protein sequence ID" value="CCF55575.1"/>
    <property type="molecule type" value="Genomic_DNA"/>
</dbReference>
<dbReference type="PRINTS" id="PR00315">
    <property type="entry name" value="ELONGATNFCT"/>
</dbReference>
<dbReference type="SUPFAM" id="SSF50447">
    <property type="entry name" value="Translation proteins"/>
    <property type="match status" value="1"/>
</dbReference>
<evidence type="ECO:0000259" key="6">
    <source>
        <dbReference type="PROSITE" id="PS51722"/>
    </source>
</evidence>
<keyword evidence="2 5" id="KW-0648">Protein biosynthesis</keyword>
<dbReference type="InterPro" id="IPR000640">
    <property type="entry name" value="EFG_V-like"/>
</dbReference>
<dbReference type="Gene3D" id="3.30.70.240">
    <property type="match status" value="1"/>
</dbReference>
<dbReference type="InterPro" id="IPR005225">
    <property type="entry name" value="Small_GTP-bd"/>
</dbReference>
<dbReference type="FunCoup" id="H2AMH5">
    <property type="interactions" value="635"/>
</dbReference>
<dbReference type="InterPro" id="IPR030851">
    <property type="entry name" value="EFG2"/>
</dbReference>
<feature type="domain" description="Tr-type G" evidence="6">
    <location>
        <begin position="15"/>
        <end position="301"/>
    </location>
</feature>
<sequence length="792" mass="87649">MLKLRIFLRPYSNLSKFRNTGIIAHIDAGKTTTTERMLYYAGKTKRMGNVDHGDTVTDFLPQERARGITIQSATTTFNWGKGGCVNLIDTPGHADFSFEVMRSLKVIDGCVTILDAVAAVESQTEKVWKLSKGIPKICFINKMDRVGAGFSRTVKEIITKLQTRVAICNIPLFSNTTQDAGFQGVIDIINDKIIKWESENPDKYAVHDIVQSVDPTLYEEVLNCRTSLIETLGEIDEIFVEHFLEEAEADYMKVSPIEIMQAIRRNTIKNTIVPVLCGASLKNIGIQPLLDAIVSYLPNPTEARLPELNNSAVPITYDEKNGLVFDHNNNICVALAFKVITDTIRGLMVFIRVYSGQLRNGCTVYNTTTQTKFKLGKLAIMNANVPEETDVVSAGQIGVLTGSTIAEKVATGDTIISHNTKKDGVKSFNKNVLSLKINPIRIPPPVFSATVEPKTLGNKDSMDAALSRIVLEDPSLHVSKDMETGETVLSGLGELHLAIAEDKLVNQLGAEVRFGKTTVTFKETLTYPSDVQTISNELGFQFSISIVPLELYRTNKHGLDSSQTDIYLGMDNNYLSILKNNIPINAEKWLFPLPYESFVHSLMASAIACFQRGGRLLNFPLHSCVAIVHDWEIPVDVTKPNEVLNLSRNLMNQILTAIPSSSYTVLEPLMNIKIIAPTKYLGSLIQDLTGARNATILSVQENQDLSAIEGNIKYRNFADEQYLPPDPTMASLNASDQIVDVKIINARAPLRNLMAYNKTLRSITQGTAELSIDYHDMEKVPEEQVQMILSGA</sequence>
<dbReference type="PANTHER" id="PTHR43261:SF1">
    <property type="entry name" value="RIBOSOME-RELEASING FACTOR 2, MITOCHONDRIAL"/>
    <property type="match status" value="1"/>
</dbReference>
<keyword evidence="1 5" id="KW-0547">Nucleotide-binding</keyword>
<evidence type="ECO:0000313" key="8">
    <source>
        <dbReference type="Proteomes" id="UP000005220"/>
    </source>
</evidence>
<dbReference type="CDD" id="cd16262">
    <property type="entry name" value="EFG_III"/>
    <property type="match status" value="1"/>
</dbReference>
<proteinExistence type="inferred from homology"/>
<dbReference type="NCBIfam" id="TIGR00231">
    <property type="entry name" value="small_GTP"/>
    <property type="match status" value="1"/>
</dbReference>
<dbReference type="Gene3D" id="2.40.30.10">
    <property type="entry name" value="Translation factors"/>
    <property type="match status" value="1"/>
</dbReference>
<dbReference type="InParanoid" id="H2AMH5"/>
<feature type="binding site" evidence="5">
    <location>
        <begin position="89"/>
        <end position="93"/>
    </location>
    <ligand>
        <name>GTP</name>
        <dbReference type="ChEBI" id="CHEBI:37565"/>
    </ligand>
</feature>
<dbReference type="InterPro" id="IPR035649">
    <property type="entry name" value="EFG_V"/>
</dbReference>
<evidence type="ECO:0000256" key="3">
    <source>
        <dbReference type="ARBA" id="ARBA00023128"/>
    </source>
</evidence>
<dbReference type="InterPro" id="IPR041095">
    <property type="entry name" value="EFG_II"/>
</dbReference>
<dbReference type="KEGG" id="kaf:KAFR_0A01370"/>
<dbReference type="GeneID" id="13882151"/>
<evidence type="ECO:0000256" key="1">
    <source>
        <dbReference type="ARBA" id="ARBA00022741"/>
    </source>
</evidence>
<gene>
    <name evidence="7" type="primary">KAFR0A01370</name>
    <name evidence="5" type="synonym">MEF2</name>
    <name evidence="7" type="ORF">KAFR_0A01370</name>
</gene>
<dbReference type="SUPFAM" id="SSF52540">
    <property type="entry name" value="P-loop containing nucleoside triphosphate hydrolases"/>
    <property type="match status" value="1"/>
</dbReference>
<dbReference type="Gene3D" id="3.30.70.870">
    <property type="entry name" value="Elongation Factor G (Translational Gtpase), domain 3"/>
    <property type="match status" value="1"/>
</dbReference>
<dbReference type="AlphaFoldDB" id="H2AMH5"/>
<dbReference type="InterPro" id="IPR009022">
    <property type="entry name" value="EFG_III"/>
</dbReference>
<dbReference type="Gene3D" id="3.40.50.300">
    <property type="entry name" value="P-loop containing nucleotide triphosphate hydrolases"/>
    <property type="match status" value="1"/>
</dbReference>
<dbReference type="SMART" id="SM00838">
    <property type="entry name" value="EFG_C"/>
    <property type="match status" value="1"/>
</dbReference>
<dbReference type="PANTHER" id="PTHR43261">
    <property type="entry name" value="TRANSLATION ELONGATION FACTOR G-RELATED"/>
    <property type="match status" value="1"/>
</dbReference>
<dbReference type="InterPro" id="IPR035647">
    <property type="entry name" value="EFG_III/V"/>
</dbReference>
<evidence type="ECO:0000256" key="2">
    <source>
        <dbReference type="ARBA" id="ARBA00022917"/>
    </source>
</evidence>
<organism evidence="7 8">
    <name type="scientific">Kazachstania africana (strain ATCC 22294 / BCRC 22015 / CBS 2517 / CECT 1963 / NBRC 1671 / NRRL Y-8276)</name>
    <name type="common">Yeast</name>
    <name type="synonym">Kluyveromyces africanus</name>
    <dbReference type="NCBI Taxonomy" id="1071382"/>
    <lineage>
        <taxon>Eukaryota</taxon>
        <taxon>Fungi</taxon>
        <taxon>Dikarya</taxon>
        <taxon>Ascomycota</taxon>
        <taxon>Saccharomycotina</taxon>
        <taxon>Saccharomycetes</taxon>
        <taxon>Saccharomycetales</taxon>
        <taxon>Saccharomycetaceae</taxon>
        <taxon>Kazachstania</taxon>
    </lineage>
</organism>
<dbReference type="Proteomes" id="UP000005220">
    <property type="component" value="Chromosome 1"/>
</dbReference>
<dbReference type="HOGENOM" id="CLU_002794_4_1_1"/>
<feature type="binding site" evidence="5">
    <location>
        <begin position="141"/>
        <end position="144"/>
    </location>
    <ligand>
        <name>GTP</name>
        <dbReference type="ChEBI" id="CHEBI:37565"/>
    </ligand>
</feature>
<dbReference type="RefSeq" id="XP_003954710.1">
    <property type="nucleotide sequence ID" value="XM_003954661.1"/>
</dbReference>
<comment type="subcellular location">
    <subcellularLocation>
        <location evidence="5">Mitochondrion</location>
    </subcellularLocation>
</comment>
<evidence type="ECO:0000256" key="4">
    <source>
        <dbReference type="ARBA" id="ARBA00023134"/>
    </source>
</evidence>
<dbReference type="GO" id="GO:0003924">
    <property type="term" value="F:GTPase activity"/>
    <property type="evidence" value="ECO:0007669"/>
    <property type="project" value="UniProtKB-UniRule"/>
</dbReference>
<evidence type="ECO:0000313" key="7">
    <source>
        <dbReference type="EMBL" id="CCF55575.1"/>
    </source>
</evidence>
<dbReference type="OrthoDB" id="198619at2759"/>
<dbReference type="Pfam" id="PF14492">
    <property type="entry name" value="EFG_III"/>
    <property type="match status" value="1"/>
</dbReference>
<accession>H2AMH5</accession>
<keyword evidence="3 5" id="KW-0496">Mitochondrion</keyword>
<reference evidence="7 8" key="1">
    <citation type="journal article" date="2011" name="Proc. Natl. Acad. Sci. U.S.A.">
        <title>Evolutionary erosion of yeast sex chromosomes by mating-type switching accidents.</title>
        <authorList>
            <person name="Gordon J.L."/>
            <person name="Armisen D."/>
            <person name="Proux-Wera E."/>
            <person name="Oheigeartaigh S.S."/>
            <person name="Byrne K.P."/>
            <person name="Wolfe K.H."/>
        </authorList>
    </citation>
    <scope>NUCLEOTIDE SEQUENCE [LARGE SCALE GENOMIC DNA]</scope>
    <source>
        <strain evidence="8">ATCC 22294 / BCRC 22015 / CBS 2517 / CECT 1963 / NBRC 1671 / NRRL Y-8276</strain>
    </source>
</reference>
<dbReference type="GO" id="GO:0032790">
    <property type="term" value="P:ribosome disassembly"/>
    <property type="evidence" value="ECO:0007669"/>
    <property type="project" value="UniProtKB-UniRule"/>
</dbReference>
<dbReference type="PROSITE" id="PS51722">
    <property type="entry name" value="G_TR_2"/>
    <property type="match status" value="1"/>
</dbReference>
<dbReference type="FunFam" id="3.40.50.300:FF:000514">
    <property type="entry name" value="Ribosome-releasing factor 2, mitochondrial"/>
    <property type="match status" value="1"/>
</dbReference>
<dbReference type="InterPro" id="IPR053905">
    <property type="entry name" value="EF-G-like_DII"/>
</dbReference>
<dbReference type="Pfam" id="PF22042">
    <property type="entry name" value="EF-G_D2"/>
    <property type="match status" value="1"/>
</dbReference>
<dbReference type="GO" id="GO:0051881">
    <property type="term" value="P:regulation of mitochondrial membrane potential"/>
    <property type="evidence" value="ECO:0007669"/>
    <property type="project" value="EnsemblFungi"/>
</dbReference>
<dbReference type="GO" id="GO:0005759">
    <property type="term" value="C:mitochondrial matrix"/>
    <property type="evidence" value="ECO:0007669"/>
    <property type="project" value="UniProtKB-ARBA"/>
</dbReference>
<dbReference type="SUPFAM" id="SSF54980">
    <property type="entry name" value="EF-G C-terminal domain-like"/>
    <property type="match status" value="2"/>
</dbReference>
<dbReference type="InterPro" id="IPR000795">
    <property type="entry name" value="T_Tr_GTP-bd_dom"/>
</dbReference>